<name>A0A8U0HZN9_9EURY</name>
<evidence type="ECO:0000313" key="4">
    <source>
        <dbReference type="EMBL" id="UPV76602.1"/>
    </source>
</evidence>
<dbReference type="SUPFAM" id="SSF53335">
    <property type="entry name" value="S-adenosyl-L-methionine-dependent methyltransferases"/>
    <property type="match status" value="1"/>
</dbReference>
<dbReference type="Gene3D" id="3.40.50.150">
    <property type="entry name" value="Vaccinia Virus protein VP39"/>
    <property type="match status" value="1"/>
</dbReference>
<dbReference type="PROSITE" id="PS51682">
    <property type="entry name" value="SAM_OMT_I"/>
    <property type="match status" value="1"/>
</dbReference>
<gene>
    <name evidence="4" type="ORF">M0R89_18895</name>
</gene>
<geneLocation type="plasmid" evidence="4 5">
    <name>unnamed1</name>
</geneLocation>
<dbReference type="InterPro" id="IPR002935">
    <property type="entry name" value="SAM_O-MeTrfase"/>
</dbReference>
<dbReference type="Proteomes" id="UP000830729">
    <property type="component" value="Plasmid unnamed1"/>
</dbReference>
<evidence type="ECO:0000256" key="3">
    <source>
        <dbReference type="ARBA" id="ARBA00022691"/>
    </source>
</evidence>
<dbReference type="PANTHER" id="PTHR43167">
    <property type="entry name" value="PUTATIVE (AFU_ORTHOLOGUE AFUA_6G01830)-RELATED"/>
    <property type="match status" value="1"/>
</dbReference>
<dbReference type="GO" id="GO:0008171">
    <property type="term" value="F:O-methyltransferase activity"/>
    <property type="evidence" value="ECO:0007669"/>
    <property type="project" value="InterPro"/>
</dbReference>
<accession>A0A8U0HZN9</accession>
<keyword evidence="3" id="KW-0949">S-adenosyl-L-methionine</keyword>
<dbReference type="GeneID" id="72187312"/>
<reference evidence="4 5" key="1">
    <citation type="submission" date="2022-04" db="EMBL/GenBank/DDBJ databases">
        <title>Diverse halophilic archaea isolated from saline environments.</title>
        <authorList>
            <person name="Cui H.-L."/>
        </authorList>
    </citation>
    <scope>NUCLEOTIDE SEQUENCE [LARGE SCALE GENOMIC DNA]</scope>
    <source>
        <strain evidence="4 5">XZYJT49</strain>
        <plasmid evidence="4 5">unnamed1</plasmid>
    </source>
</reference>
<keyword evidence="5" id="KW-1185">Reference proteome</keyword>
<dbReference type="Pfam" id="PF01596">
    <property type="entry name" value="Methyltransf_3"/>
    <property type="match status" value="1"/>
</dbReference>
<keyword evidence="2" id="KW-0808">Transferase</keyword>
<dbReference type="GO" id="GO:0032259">
    <property type="term" value="P:methylation"/>
    <property type="evidence" value="ECO:0007669"/>
    <property type="project" value="UniProtKB-KW"/>
</dbReference>
<dbReference type="KEGG" id="halx:M0R89_18895"/>
<dbReference type="RefSeq" id="WP_248652635.1">
    <property type="nucleotide sequence ID" value="NZ_CP096660.1"/>
</dbReference>
<protein>
    <submittedName>
        <fullName evidence="4">O-methyltransferase</fullName>
    </submittedName>
</protein>
<dbReference type="PANTHER" id="PTHR43167:SF1">
    <property type="entry name" value="PUTATIVE (AFU_ORTHOLOGUE AFUA_6G01830)-RELATED"/>
    <property type="match status" value="1"/>
</dbReference>
<evidence type="ECO:0000313" key="5">
    <source>
        <dbReference type="Proteomes" id="UP000830729"/>
    </source>
</evidence>
<organism evidence="4 5">
    <name type="scientific">Halorussus limi</name>
    <dbReference type="NCBI Taxonomy" id="2938695"/>
    <lineage>
        <taxon>Archaea</taxon>
        <taxon>Methanobacteriati</taxon>
        <taxon>Methanobacteriota</taxon>
        <taxon>Stenosarchaea group</taxon>
        <taxon>Halobacteria</taxon>
        <taxon>Halobacteriales</taxon>
        <taxon>Haladaptataceae</taxon>
        <taxon>Halorussus</taxon>
    </lineage>
</organism>
<keyword evidence="4" id="KW-0614">Plasmid</keyword>
<dbReference type="CDD" id="cd02440">
    <property type="entry name" value="AdoMet_MTases"/>
    <property type="match status" value="1"/>
</dbReference>
<evidence type="ECO:0000256" key="2">
    <source>
        <dbReference type="ARBA" id="ARBA00022679"/>
    </source>
</evidence>
<proteinExistence type="predicted"/>
<keyword evidence="1" id="KW-0489">Methyltransferase</keyword>
<sequence>MTLLPDHTERFVRAMVPDRDDTLREMEAHGEEIGFPTVGPEVGSFLRLAARMVDAERIFEFGSGFGYSAYWFAEALPDDGEIVLTEHDADELDDAREYLARGGYADRAAFEDGDALETVERYDGPFDVVLVDCHKDGYPDALDAVRGKVAEGGVIIADNAMESGIQDFETILALLEGDDPADVDDQTRGIADYLLTVRDDPDFETVALPLGEGIAVSFRLGDRA</sequence>
<dbReference type="AlphaFoldDB" id="A0A8U0HZN9"/>
<dbReference type="EMBL" id="CP096660">
    <property type="protein sequence ID" value="UPV76602.1"/>
    <property type="molecule type" value="Genomic_DNA"/>
</dbReference>
<dbReference type="InterPro" id="IPR029063">
    <property type="entry name" value="SAM-dependent_MTases_sf"/>
</dbReference>
<evidence type="ECO:0000256" key="1">
    <source>
        <dbReference type="ARBA" id="ARBA00022603"/>
    </source>
</evidence>